<name>A0A0F9SSK1_9ZZZZ</name>
<dbReference type="AlphaFoldDB" id="A0A0F9SSK1"/>
<protein>
    <submittedName>
        <fullName evidence="2">Uncharacterized protein</fullName>
    </submittedName>
</protein>
<comment type="caution">
    <text evidence="2">The sequence shown here is derived from an EMBL/GenBank/DDBJ whole genome shotgun (WGS) entry which is preliminary data.</text>
</comment>
<evidence type="ECO:0000313" key="2">
    <source>
        <dbReference type="EMBL" id="KKN65512.1"/>
    </source>
</evidence>
<dbReference type="EMBL" id="LAZR01000523">
    <property type="protein sequence ID" value="KKN65512.1"/>
    <property type="molecule type" value="Genomic_DNA"/>
</dbReference>
<organism evidence="2">
    <name type="scientific">marine sediment metagenome</name>
    <dbReference type="NCBI Taxonomy" id="412755"/>
    <lineage>
        <taxon>unclassified sequences</taxon>
        <taxon>metagenomes</taxon>
        <taxon>ecological metagenomes</taxon>
    </lineage>
</organism>
<accession>A0A0F9SSK1</accession>
<feature type="region of interest" description="Disordered" evidence="1">
    <location>
        <begin position="46"/>
        <end position="67"/>
    </location>
</feature>
<reference evidence="2" key="1">
    <citation type="journal article" date="2015" name="Nature">
        <title>Complex archaea that bridge the gap between prokaryotes and eukaryotes.</title>
        <authorList>
            <person name="Spang A."/>
            <person name="Saw J.H."/>
            <person name="Jorgensen S.L."/>
            <person name="Zaremba-Niedzwiedzka K."/>
            <person name="Martijn J."/>
            <person name="Lind A.E."/>
            <person name="van Eijk R."/>
            <person name="Schleper C."/>
            <person name="Guy L."/>
            <person name="Ettema T.J."/>
        </authorList>
    </citation>
    <scope>NUCLEOTIDE SEQUENCE</scope>
</reference>
<proteinExistence type="predicted"/>
<gene>
    <name evidence="2" type="ORF">LCGC14_0481160</name>
</gene>
<sequence>MDNNEGHPCVYEAGPVTCPEGLCFRCEIPARGEMLHLLRRTMMQSKREAGGYESPGPQTMLSEILEG</sequence>
<evidence type="ECO:0000256" key="1">
    <source>
        <dbReference type="SAM" id="MobiDB-lite"/>
    </source>
</evidence>